<organism evidence="2 3">
    <name type="scientific">Pseudohaliea rubra DSM 19751</name>
    <dbReference type="NCBI Taxonomy" id="1265313"/>
    <lineage>
        <taxon>Bacteria</taxon>
        <taxon>Pseudomonadati</taxon>
        <taxon>Pseudomonadota</taxon>
        <taxon>Gammaproteobacteria</taxon>
        <taxon>Cellvibrionales</taxon>
        <taxon>Halieaceae</taxon>
        <taxon>Pseudohaliea</taxon>
    </lineage>
</organism>
<evidence type="ECO:0000313" key="2">
    <source>
        <dbReference type="EMBL" id="KGE04368.1"/>
    </source>
</evidence>
<evidence type="ECO:0000256" key="1">
    <source>
        <dbReference type="SAM" id="MobiDB-lite"/>
    </source>
</evidence>
<gene>
    <name evidence="2" type="ORF">HRUBRA_01054</name>
</gene>
<protein>
    <submittedName>
        <fullName evidence="2">Uncharacterized protein</fullName>
    </submittedName>
</protein>
<name>A0A095VTE2_9GAMM</name>
<dbReference type="Proteomes" id="UP000029640">
    <property type="component" value="Unassembled WGS sequence"/>
</dbReference>
<reference evidence="2 3" key="1">
    <citation type="journal article" date="2014" name="Genome Announc.">
        <title>Genome Sequence of Gammaproteobacterial Pseudohaliea rubra Type Strain DSM 19751, Isolated from Coastal Seawater of the Mediterranean Sea.</title>
        <authorList>
            <person name="Spring S."/>
            <person name="Fiebig A."/>
            <person name="Riedel T."/>
            <person name="Goker M."/>
            <person name="Klenk H.P."/>
        </authorList>
    </citation>
    <scope>NUCLEOTIDE SEQUENCE [LARGE SCALE GENOMIC DNA]</scope>
    <source>
        <strain evidence="2 3">DSM 19751</strain>
    </source>
</reference>
<sequence length="38" mass="3916">MITTAKDSASDASTWLGQRPLRRGGQSLESPGKGDIAG</sequence>
<dbReference type="HOGENOM" id="CLU_3328619_0_0_6"/>
<feature type="compositionally biased region" description="Polar residues" evidence="1">
    <location>
        <begin position="1"/>
        <end position="16"/>
    </location>
</feature>
<keyword evidence="3" id="KW-1185">Reference proteome</keyword>
<accession>A0A095VTE2</accession>
<dbReference type="AlphaFoldDB" id="A0A095VTE2"/>
<feature type="region of interest" description="Disordered" evidence="1">
    <location>
        <begin position="1"/>
        <end position="38"/>
    </location>
</feature>
<evidence type="ECO:0000313" key="3">
    <source>
        <dbReference type="Proteomes" id="UP000029640"/>
    </source>
</evidence>
<dbReference type="EMBL" id="AUVB01000028">
    <property type="protein sequence ID" value="KGE04368.1"/>
    <property type="molecule type" value="Genomic_DNA"/>
</dbReference>
<proteinExistence type="predicted"/>
<comment type="caution">
    <text evidence="2">The sequence shown here is derived from an EMBL/GenBank/DDBJ whole genome shotgun (WGS) entry which is preliminary data.</text>
</comment>